<name>A0A6N3T121_9PROT</name>
<dbReference type="AlphaFoldDB" id="A0A6N3T121"/>
<dbReference type="EMBL" id="BAMW01000030">
    <property type="protein sequence ID" value="GAN63469.1"/>
    <property type="molecule type" value="Genomic_DNA"/>
</dbReference>
<sequence length="53" mass="6090">MRKYAHAAHQPEAIARRHKTQTLTTNPWLSRLFNHNTQNAACALIDYGACKRI</sequence>
<dbReference type="RefSeq" id="WP_158319906.1">
    <property type="nucleotide sequence ID" value="NZ_BAMW01000030.1"/>
</dbReference>
<evidence type="ECO:0000313" key="4">
    <source>
        <dbReference type="Proteomes" id="UP000321104"/>
    </source>
</evidence>
<organism evidence="2 4">
    <name type="scientific">Acetobacter indonesiensis</name>
    <dbReference type="NCBI Taxonomy" id="104101"/>
    <lineage>
        <taxon>Bacteria</taxon>
        <taxon>Pseudomonadati</taxon>
        <taxon>Pseudomonadota</taxon>
        <taxon>Alphaproteobacteria</taxon>
        <taxon>Acetobacterales</taxon>
        <taxon>Acetobacteraceae</taxon>
        <taxon>Acetobacter</taxon>
    </lineage>
</organism>
<keyword evidence="3" id="KW-1185">Reference proteome</keyword>
<reference evidence="2 4" key="2">
    <citation type="submission" date="2019-07" db="EMBL/GenBank/DDBJ databases">
        <title>Whole genome shotgun sequence of Acetobacter indonesiensis NBRC 16471.</title>
        <authorList>
            <person name="Hosoyama A."/>
            <person name="Uohara A."/>
            <person name="Ohji S."/>
            <person name="Ichikawa N."/>
        </authorList>
    </citation>
    <scope>NUCLEOTIDE SEQUENCE [LARGE SCALE GENOMIC DNA]</scope>
    <source>
        <strain evidence="2 4">NBRC 16471</strain>
    </source>
</reference>
<proteinExistence type="predicted"/>
<gene>
    <name evidence="1" type="ORF">Abin_030_012</name>
    <name evidence="2" type="ORF">AIN02nite_08770</name>
</gene>
<dbReference type="Proteomes" id="UP000321104">
    <property type="component" value="Unassembled WGS sequence"/>
</dbReference>
<evidence type="ECO:0000313" key="2">
    <source>
        <dbReference type="EMBL" id="GEN02852.1"/>
    </source>
</evidence>
<protein>
    <submittedName>
        <fullName evidence="2">Uncharacterized protein</fullName>
    </submittedName>
</protein>
<dbReference type="Proteomes" id="UP000032673">
    <property type="component" value="Unassembled WGS sequence"/>
</dbReference>
<accession>A0A6N3T121</accession>
<reference evidence="1 3" key="1">
    <citation type="submission" date="2012-11" db="EMBL/GenBank/DDBJ databases">
        <title>Whole genome sequence of Acetobacter indonesiensis 5H-1.</title>
        <authorList>
            <person name="Azuma Y."/>
            <person name="Higashiura N."/>
            <person name="Hirakawa H."/>
            <person name="Matsushita K."/>
        </authorList>
    </citation>
    <scope>NUCLEOTIDE SEQUENCE [LARGE SCALE GENOMIC DNA]</scope>
    <source>
        <strain evidence="1 3">5H-1</strain>
    </source>
</reference>
<comment type="caution">
    <text evidence="2">The sequence shown here is derived from an EMBL/GenBank/DDBJ whole genome shotgun (WGS) entry which is preliminary data.</text>
</comment>
<evidence type="ECO:0000313" key="1">
    <source>
        <dbReference type="EMBL" id="GAN63469.1"/>
    </source>
</evidence>
<dbReference type="EMBL" id="BJXQ01000004">
    <property type="protein sequence ID" value="GEN02852.1"/>
    <property type="molecule type" value="Genomic_DNA"/>
</dbReference>
<evidence type="ECO:0000313" key="3">
    <source>
        <dbReference type="Proteomes" id="UP000032673"/>
    </source>
</evidence>